<evidence type="ECO:0000256" key="1">
    <source>
        <dbReference type="SAM" id="MobiDB-lite"/>
    </source>
</evidence>
<gene>
    <name evidence="3" type="ORF">BCR34DRAFT_479951</name>
</gene>
<name>A0A1Y1ZVJ4_9PLEO</name>
<dbReference type="STRING" id="1231657.A0A1Y1ZVJ4"/>
<dbReference type="EMBL" id="MCFA01000035">
    <property type="protein sequence ID" value="ORY14210.1"/>
    <property type="molecule type" value="Genomic_DNA"/>
</dbReference>
<accession>A0A1Y1ZVJ4</accession>
<dbReference type="Pfam" id="PF24616">
    <property type="entry name" value="DUF7624"/>
    <property type="match status" value="1"/>
</dbReference>
<feature type="compositionally biased region" description="Basic and acidic residues" evidence="1">
    <location>
        <begin position="210"/>
        <end position="219"/>
    </location>
</feature>
<evidence type="ECO:0000259" key="2">
    <source>
        <dbReference type="Pfam" id="PF24616"/>
    </source>
</evidence>
<evidence type="ECO:0000313" key="4">
    <source>
        <dbReference type="Proteomes" id="UP000193144"/>
    </source>
</evidence>
<feature type="compositionally biased region" description="Low complexity" evidence="1">
    <location>
        <begin position="252"/>
        <end position="266"/>
    </location>
</feature>
<proteinExistence type="predicted"/>
<feature type="compositionally biased region" description="Acidic residues" evidence="1">
    <location>
        <begin position="75"/>
        <end position="91"/>
    </location>
</feature>
<keyword evidence="4" id="KW-1185">Reference proteome</keyword>
<feature type="domain" description="DUF7624" evidence="2">
    <location>
        <begin position="605"/>
        <end position="725"/>
    </location>
</feature>
<reference evidence="3 4" key="1">
    <citation type="submission" date="2016-07" db="EMBL/GenBank/DDBJ databases">
        <title>Pervasive Adenine N6-methylation of Active Genes in Fungi.</title>
        <authorList>
            <consortium name="DOE Joint Genome Institute"/>
            <person name="Mondo S.J."/>
            <person name="Dannebaum R.O."/>
            <person name="Kuo R.C."/>
            <person name="Labutti K."/>
            <person name="Haridas S."/>
            <person name="Kuo A."/>
            <person name="Salamov A."/>
            <person name="Ahrendt S.R."/>
            <person name="Lipzen A."/>
            <person name="Sullivan W."/>
            <person name="Andreopoulos W.B."/>
            <person name="Clum A."/>
            <person name="Lindquist E."/>
            <person name="Daum C."/>
            <person name="Ramamoorthy G.K."/>
            <person name="Gryganskyi A."/>
            <person name="Culley D."/>
            <person name="Magnuson J.K."/>
            <person name="James T.Y."/>
            <person name="O'Malley M.A."/>
            <person name="Stajich J.E."/>
            <person name="Spatafora J.W."/>
            <person name="Visel A."/>
            <person name="Grigoriev I.V."/>
        </authorList>
    </citation>
    <scope>NUCLEOTIDE SEQUENCE [LARGE SCALE GENOMIC DNA]</scope>
    <source>
        <strain evidence="3 4">CBS 115471</strain>
    </source>
</reference>
<dbReference type="Proteomes" id="UP000193144">
    <property type="component" value="Unassembled WGS sequence"/>
</dbReference>
<feature type="region of interest" description="Disordered" evidence="1">
    <location>
        <begin position="1"/>
        <end position="275"/>
    </location>
</feature>
<evidence type="ECO:0000313" key="3">
    <source>
        <dbReference type="EMBL" id="ORY14210.1"/>
    </source>
</evidence>
<comment type="caution">
    <text evidence="3">The sequence shown here is derived from an EMBL/GenBank/DDBJ whole genome shotgun (WGS) entry which is preliminary data.</text>
</comment>
<sequence length="729" mass="81278">MATATQLMPSPTQGLKSSFSPYTDSPSSPANFAHVFSNRSSGTTSDHLVPPPSPYPATVDPSPVDSNGTNHTEVDAIEDDAQENEVAEDAMSDIRSPDVDDIVSPASQASRDSQKPSKLDTALPPRTRADSDDAPQSVIHAPTSFKQFNRASAPANSFSQRSDNTAVASPSTPEANMLPDEKHNSVYTHPLDTDLPPSGPGERTTPRAQTRQEVEDEGKRRSRVSMSLADIAERDDDHTVWDATSNHFDDGSSPSHSRRSPSSVVSMGTQTGSNQTTMGQALQNINDTEREVAALRDALTECWTLCNTLAKLSQNHRTRMFHYSGGRGDMQEHAWRSCWRLCQKLYESRNEEPASQIKPTLELCRDFCQALFEVRQRQDEAADSVLRVSFELNNHLYNAHDRALPEAFRERTLDFYLTLCHRLMKQRTSLPEETDALLHACWSLAEMLFSIRQNSRDGKPADEELLGSAIQACWELCDLFREGWTQVRPDRGTPRPSQYTFNIPPSVPYSQSTFSEISGRGSSMAESYHSAVSSRLDNYPTHPETPTTIFDDRDEEFSPAEEQNVPNILVLGPEAGMTRTHDRWSSASSNLSTYSDATNSVHTSSTATAGREDPNLIRLKGLIIKAAMNTGYNRQTPLPDFIRALPSNSFGTIAWQSQLYEHYKKLVLSDPTLRTAHNLPPRRLTASEIGRAVQWMARSEQFAWMRDLYRFVFGSFPEDTGQRNLIINA</sequence>
<feature type="compositionally biased region" description="Polar residues" evidence="1">
    <location>
        <begin position="37"/>
        <end position="46"/>
    </location>
</feature>
<feature type="region of interest" description="Disordered" evidence="1">
    <location>
        <begin position="589"/>
        <end position="608"/>
    </location>
</feature>
<organism evidence="3 4">
    <name type="scientific">Clohesyomyces aquaticus</name>
    <dbReference type="NCBI Taxonomy" id="1231657"/>
    <lineage>
        <taxon>Eukaryota</taxon>
        <taxon>Fungi</taxon>
        <taxon>Dikarya</taxon>
        <taxon>Ascomycota</taxon>
        <taxon>Pezizomycotina</taxon>
        <taxon>Dothideomycetes</taxon>
        <taxon>Pleosporomycetidae</taxon>
        <taxon>Pleosporales</taxon>
        <taxon>Lindgomycetaceae</taxon>
        <taxon>Clohesyomyces</taxon>
    </lineage>
</organism>
<dbReference type="InterPro" id="IPR056041">
    <property type="entry name" value="DUF7624"/>
</dbReference>
<feature type="compositionally biased region" description="Polar residues" evidence="1">
    <location>
        <begin position="1"/>
        <end position="16"/>
    </location>
</feature>
<feature type="compositionally biased region" description="Low complexity" evidence="1">
    <location>
        <begin position="17"/>
        <end position="29"/>
    </location>
</feature>
<feature type="compositionally biased region" description="Basic and acidic residues" evidence="1">
    <location>
        <begin position="231"/>
        <end position="240"/>
    </location>
</feature>
<feature type="compositionally biased region" description="Polar residues" evidence="1">
    <location>
        <begin position="144"/>
        <end position="174"/>
    </location>
</feature>
<dbReference type="OrthoDB" id="5230484at2759"/>
<dbReference type="AlphaFoldDB" id="A0A1Y1ZVJ4"/>
<protein>
    <recommendedName>
        <fullName evidence="2">DUF7624 domain-containing protein</fullName>
    </recommendedName>
</protein>